<dbReference type="AlphaFoldDB" id="A0AAU7G0T0"/>
<gene>
    <name evidence="1" type="ORF">ABG084_00020</name>
</gene>
<evidence type="ECO:0000313" key="1">
    <source>
        <dbReference type="EMBL" id="XBM44767.1"/>
    </source>
</evidence>
<protein>
    <submittedName>
        <fullName evidence="1">Uncharacterized protein</fullName>
    </submittedName>
</protein>
<dbReference type="RefSeq" id="WP_348796768.1">
    <property type="nucleotide sequence ID" value="NZ_CP157382.1"/>
</dbReference>
<reference evidence="1" key="1">
    <citation type="submission" date="2024-05" db="EMBL/GenBank/DDBJ databases">
        <authorList>
            <person name="Lee M.W."/>
            <person name="Lee J.K."/>
            <person name="Kim J.M."/>
            <person name="Choi D.G."/>
            <person name="Baek J.H."/>
            <person name="Bayburt H."/>
            <person name="Jung J.J."/>
            <person name="Han D.M."/>
            <person name="Jeon C.O."/>
        </authorList>
    </citation>
    <scope>NUCLEOTIDE SEQUENCE</scope>
    <source>
        <strain evidence="1">JCM 1131</strain>
        <plasmid evidence="1">unnamed1</plasmid>
    </source>
</reference>
<keyword evidence="1" id="KW-0614">Plasmid</keyword>
<dbReference type="EMBL" id="CP157382">
    <property type="protein sequence ID" value="XBM44767.1"/>
    <property type="molecule type" value="Genomic_DNA"/>
</dbReference>
<name>A0AAU7G0T0_9LACO</name>
<proteinExistence type="predicted"/>
<sequence length="56" mass="5488">MAQGVVDAASGMSPTLDPIGLSGINPGDLLAAGFDRALDAISNVAGAITGLGWFKS</sequence>
<accession>A0AAU7G0T0</accession>
<geneLocation type="plasmid" evidence="1">
    <name>unnamed1</name>
</geneLocation>
<organism evidence="1">
    <name type="scientific">Lactobacillus sp. JCM 1131</name>
    <dbReference type="NCBI Taxonomy" id="3153753"/>
    <lineage>
        <taxon>Bacteria</taxon>
        <taxon>Bacillati</taxon>
        <taxon>Bacillota</taxon>
        <taxon>Bacilli</taxon>
        <taxon>Lactobacillales</taxon>
        <taxon>Lactobacillaceae</taxon>
        <taxon>Lactobacillus</taxon>
    </lineage>
</organism>